<evidence type="ECO:0000313" key="2">
    <source>
        <dbReference type="Proteomes" id="UP000767238"/>
    </source>
</evidence>
<protein>
    <submittedName>
        <fullName evidence="1">Uncharacterized protein</fullName>
    </submittedName>
</protein>
<dbReference type="AlphaFoldDB" id="A0A9P8KCN9"/>
<comment type="caution">
    <text evidence="1">The sequence shown here is derived from an EMBL/GenBank/DDBJ whole genome shotgun (WGS) entry which is preliminary data.</text>
</comment>
<proteinExistence type="predicted"/>
<dbReference type="Proteomes" id="UP000767238">
    <property type="component" value="Unassembled WGS sequence"/>
</dbReference>
<sequence length="130" mass="15046">MMTASSRSRSPTAGVKSFSTCDNVPDGLVWTVTNLHSLWATPSQWYRWVERPRARGTSRKLDRIVLRDNSSHHPEQDQYQLLQDEPRPRVVVESLHMRGHMNSVLHSNNLLERYDKVCLGVPALWQLRAQ</sequence>
<accession>A0A9P8KCN9</accession>
<dbReference type="EMBL" id="JAHFYH010000001">
    <property type="protein sequence ID" value="KAH0238057.1"/>
    <property type="molecule type" value="Genomic_DNA"/>
</dbReference>
<feature type="non-terminal residue" evidence="1">
    <location>
        <position position="130"/>
    </location>
</feature>
<organism evidence="1 2">
    <name type="scientific">Aureobasidium melanogenum</name>
    <name type="common">Aureobasidium pullulans var. melanogenum</name>
    <dbReference type="NCBI Taxonomy" id="46634"/>
    <lineage>
        <taxon>Eukaryota</taxon>
        <taxon>Fungi</taxon>
        <taxon>Dikarya</taxon>
        <taxon>Ascomycota</taxon>
        <taxon>Pezizomycotina</taxon>
        <taxon>Dothideomycetes</taxon>
        <taxon>Dothideomycetidae</taxon>
        <taxon>Dothideales</taxon>
        <taxon>Saccotheciaceae</taxon>
        <taxon>Aureobasidium</taxon>
    </lineage>
</organism>
<name>A0A9P8KCN9_AURME</name>
<reference evidence="1" key="1">
    <citation type="journal article" date="2021" name="J Fungi (Basel)">
        <title>Virulence traits and population genomics of the black yeast Aureobasidium melanogenum.</title>
        <authorList>
            <person name="Cernosa A."/>
            <person name="Sun X."/>
            <person name="Gostincar C."/>
            <person name="Fang C."/>
            <person name="Gunde-Cimerman N."/>
            <person name="Song Z."/>
        </authorList>
    </citation>
    <scope>NUCLEOTIDE SEQUENCE</scope>
    <source>
        <strain evidence="1">EXF-8016</strain>
    </source>
</reference>
<evidence type="ECO:0000313" key="1">
    <source>
        <dbReference type="EMBL" id="KAH0238057.1"/>
    </source>
</evidence>
<gene>
    <name evidence="1" type="ORF">KCV03_g21</name>
</gene>
<reference evidence="1" key="2">
    <citation type="submission" date="2021-08" db="EMBL/GenBank/DDBJ databases">
        <authorList>
            <person name="Gostincar C."/>
            <person name="Sun X."/>
            <person name="Song Z."/>
            <person name="Gunde-Cimerman N."/>
        </authorList>
    </citation>
    <scope>NUCLEOTIDE SEQUENCE</scope>
    <source>
        <strain evidence="1">EXF-8016</strain>
    </source>
</reference>